<evidence type="ECO:0000313" key="2">
    <source>
        <dbReference type="Proteomes" id="UP000035651"/>
    </source>
</evidence>
<proteinExistence type="predicted"/>
<evidence type="ECO:0000313" key="1">
    <source>
        <dbReference type="EMBL" id="ANI21836.1"/>
    </source>
</evidence>
<dbReference type="RefSeq" id="WP_053059787.1">
    <property type="nucleotide sequence ID" value="NZ_CP011809.2"/>
</dbReference>
<accession>A0A173H066</accession>
<keyword evidence="1" id="KW-0614">Plasmid</keyword>
<organism evidence="1 2">
    <name type="scientific">Pandoraea faecigallinarum</name>
    <dbReference type="NCBI Taxonomy" id="656179"/>
    <lineage>
        <taxon>Bacteria</taxon>
        <taxon>Pseudomonadati</taxon>
        <taxon>Pseudomonadota</taxon>
        <taxon>Betaproteobacteria</taxon>
        <taxon>Burkholderiales</taxon>
        <taxon>Burkholderiaceae</taxon>
        <taxon>Pandoraea</taxon>
    </lineage>
</organism>
<name>A0A173H066_9BURK</name>
<dbReference type="KEGG" id="pfg:AB870_25155"/>
<geneLocation type="plasmid" evidence="1 2">
    <name>pPF72-2</name>
</geneLocation>
<dbReference type="AlphaFoldDB" id="A0A173H066"/>
<protein>
    <recommendedName>
        <fullName evidence="3">Replication protein O</fullName>
    </recommendedName>
</protein>
<keyword evidence="2" id="KW-1185">Reference proteome</keyword>
<gene>
    <name evidence="1" type="ORF">AB870_25155</name>
</gene>
<dbReference type="Proteomes" id="UP000035651">
    <property type="component" value="Plasmid pPF72-2"/>
</dbReference>
<sequence length="450" mass="49535">MCIAQHFVASEESLHASEKGIHFESDNTNLPWVILRAVHRASRLDGIPARARAVLAALARTVDAKKPYGEIFARRELLSERAMQSERTFYRSLADLEAAGLIERPPQRRYVSHGLFGRAYLHLSARAAILLGLIEVTVEDDDLDGTEAVEETQAHSLGEPQAVQRFDARGANVADGAITKDLSPISLQKRQPGRLPSDLERLRTLGFHEFLIFKMMREAREHGKRLSDVVEATWTHLAKASRPINYLRKLLASPVDFGYQLRAKAAEQARMDFLAAQQRCAETFVHTNVGKIFVDAQGLHQCVLDDGGRSLAITHLAEGVVRRSAGNWQVTFMTSVKSGQLRAVTPHELAQIREAAIARRGLAPERAPVSMVPNAYRVCEEALPSRLASPPSRVPTAEAHAVSPVIKQKDAPRTLTTTAAEALAALRAMCKPHVTSTRGRASTTPEPHHA</sequence>
<dbReference type="EMBL" id="CP011809">
    <property type="protein sequence ID" value="ANI21836.1"/>
    <property type="molecule type" value="Genomic_DNA"/>
</dbReference>
<dbReference type="OrthoDB" id="9123936at2"/>
<evidence type="ECO:0008006" key="3">
    <source>
        <dbReference type="Google" id="ProtNLM"/>
    </source>
</evidence>
<reference evidence="1" key="1">
    <citation type="submission" date="2016-06" db="EMBL/GenBank/DDBJ databases">
        <title>Complete Genome Sequence of Pandoraea faecigallinarum DSM-23572.</title>
        <authorList>
            <person name="Yong D."/>
            <person name="Ee R."/>
            <person name="Lim Y.-L."/>
            <person name="Yin W.-F."/>
            <person name="Chan K.-G."/>
        </authorList>
    </citation>
    <scope>NUCLEOTIDE SEQUENCE</scope>
    <source>
        <strain evidence="1">DSM 23572</strain>
        <plasmid evidence="1">pPF72-2</plasmid>
    </source>
</reference>